<keyword evidence="1 5" id="KW-0813">Transport</keyword>
<dbReference type="PANTHER" id="PTHR38439">
    <property type="entry name" value="AURACYANIN-B"/>
    <property type="match status" value="1"/>
</dbReference>
<keyword evidence="4 5" id="KW-0186">Copper</keyword>
<comment type="function">
    <text evidence="5">Transfers electrons from cytochrome c551 to cytochrome oxidase.</text>
</comment>
<dbReference type="InterPro" id="IPR050845">
    <property type="entry name" value="Cu-binding_ET"/>
</dbReference>
<dbReference type="Pfam" id="PF00127">
    <property type="entry name" value="Copper-bind"/>
    <property type="match status" value="1"/>
</dbReference>
<dbReference type="NCBIfam" id="TIGR02695">
    <property type="entry name" value="azurin"/>
    <property type="match status" value="1"/>
</dbReference>
<dbReference type="InterPro" id="IPR000923">
    <property type="entry name" value="BlueCu_1"/>
</dbReference>
<keyword evidence="8" id="KW-1185">Reference proteome</keyword>
<feature type="signal peptide" evidence="5">
    <location>
        <begin position="1"/>
        <end position="21"/>
    </location>
</feature>
<feature type="domain" description="Blue (type 1) copper" evidence="6">
    <location>
        <begin position="25"/>
        <end position="148"/>
    </location>
</feature>
<evidence type="ECO:0000313" key="7">
    <source>
        <dbReference type="EMBL" id="MBF6025705.1"/>
    </source>
</evidence>
<evidence type="ECO:0000313" key="8">
    <source>
        <dbReference type="Proteomes" id="UP001429984"/>
    </source>
</evidence>
<sequence length="150" mass="15242">MQRFKLLAGLALLSVATFAQAAPNCTIRLKGNDQMQFDLKTVTVSASCPAINIELTHAGKLPANAMGHNVVVSRTADVNAIAAAGIQAGLAANYVPKGDARVLGSTPVVGGGASTKGKLTGKLAAGGDYTYFCSFPGHSGIMKGKLVVTP</sequence>
<dbReference type="Gene3D" id="2.60.40.420">
    <property type="entry name" value="Cupredoxins - blue copper proteins"/>
    <property type="match status" value="1"/>
</dbReference>
<evidence type="ECO:0000256" key="5">
    <source>
        <dbReference type="RuleBase" id="RU363017"/>
    </source>
</evidence>
<dbReference type="SUPFAM" id="SSF49503">
    <property type="entry name" value="Cupredoxins"/>
    <property type="match status" value="1"/>
</dbReference>
<evidence type="ECO:0000259" key="6">
    <source>
        <dbReference type="Pfam" id="PF00127"/>
    </source>
</evidence>
<keyword evidence="3 5" id="KW-0249">Electron transport</keyword>
<keyword evidence="2 5" id="KW-0479">Metal-binding</keyword>
<dbReference type="InterPro" id="IPR028871">
    <property type="entry name" value="BlueCu_1_BS"/>
</dbReference>
<gene>
    <name evidence="7" type="primary">azu</name>
    <name evidence="7" type="ORF">IU514_16860</name>
</gene>
<protein>
    <recommendedName>
        <fullName evidence="5">Azurin</fullName>
    </recommendedName>
</protein>
<dbReference type="Proteomes" id="UP001429984">
    <property type="component" value="Unassembled WGS sequence"/>
</dbReference>
<comment type="subcellular location">
    <subcellularLocation>
        <location evidence="5">Periplasm</location>
    </subcellularLocation>
</comment>
<evidence type="ECO:0000256" key="1">
    <source>
        <dbReference type="ARBA" id="ARBA00022448"/>
    </source>
</evidence>
<dbReference type="PROSITE" id="PS00196">
    <property type="entry name" value="COPPER_BLUE"/>
    <property type="match status" value="1"/>
</dbReference>
<evidence type="ECO:0000256" key="3">
    <source>
        <dbReference type="ARBA" id="ARBA00022982"/>
    </source>
</evidence>
<keyword evidence="5" id="KW-0574">Periplasm</keyword>
<dbReference type="EMBL" id="JADLZT010000011">
    <property type="protein sequence ID" value="MBF6025705.1"/>
    <property type="molecule type" value="Genomic_DNA"/>
</dbReference>
<reference evidence="7 8" key="1">
    <citation type="submission" date="2020-11" db="EMBL/GenBank/DDBJ databases">
        <title>Draft Genome Sequence and Secondary Metabolite Biosynthetic Potential of the Lysobacter niastensis Type strain DSM 18481.</title>
        <authorList>
            <person name="Turrini P."/>
            <person name="Artuso I."/>
            <person name="Tescari M."/>
            <person name="Lugli G.A."/>
            <person name="Frangipani E."/>
            <person name="Ventura M."/>
            <person name="Visca P."/>
        </authorList>
    </citation>
    <scope>NUCLEOTIDE SEQUENCE [LARGE SCALE GENOMIC DNA]</scope>
    <source>
        <strain evidence="7 8">DSM 18481</strain>
    </source>
</reference>
<dbReference type="InterPro" id="IPR008972">
    <property type="entry name" value="Cupredoxin"/>
</dbReference>
<dbReference type="RefSeq" id="WP_194932315.1">
    <property type="nucleotide sequence ID" value="NZ_JADLZT010000011.1"/>
</dbReference>
<evidence type="ECO:0000256" key="4">
    <source>
        <dbReference type="ARBA" id="ARBA00023008"/>
    </source>
</evidence>
<dbReference type="CDD" id="cd13922">
    <property type="entry name" value="Azurin"/>
    <property type="match status" value="1"/>
</dbReference>
<dbReference type="InterPro" id="IPR014068">
    <property type="entry name" value="Azurin"/>
</dbReference>
<dbReference type="PANTHER" id="PTHR38439:SF2">
    <property type="entry name" value="OUTER MEMBRANE PROTEIN H.8"/>
    <property type="match status" value="1"/>
</dbReference>
<proteinExistence type="predicted"/>
<keyword evidence="5" id="KW-0732">Signal</keyword>
<accession>A0ABS0B9M1</accession>
<evidence type="ECO:0000256" key="2">
    <source>
        <dbReference type="ARBA" id="ARBA00022723"/>
    </source>
</evidence>
<feature type="chain" id="PRO_5044964778" description="Azurin" evidence="5">
    <location>
        <begin position="22"/>
        <end position="150"/>
    </location>
</feature>
<name>A0ABS0B9M1_9GAMM</name>
<comment type="caution">
    <text evidence="7">The sequence shown here is derived from an EMBL/GenBank/DDBJ whole genome shotgun (WGS) entry which is preliminary data.</text>
</comment>
<organism evidence="7 8">
    <name type="scientific">Lysobacter niastensis</name>
    <dbReference type="NCBI Taxonomy" id="380629"/>
    <lineage>
        <taxon>Bacteria</taxon>
        <taxon>Pseudomonadati</taxon>
        <taxon>Pseudomonadota</taxon>
        <taxon>Gammaproteobacteria</taxon>
        <taxon>Lysobacterales</taxon>
        <taxon>Lysobacteraceae</taxon>
        <taxon>Lysobacter</taxon>
    </lineage>
</organism>